<protein>
    <submittedName>
        <fullName evidence="2">DUF2075 domain-containing protein</fullName>
    </submittedName>
</protein>
<proteinExistence type="predicted"/>
<dbReference type="Gene3D" id="3.40.50.300">
    <property type="entry name" value="P-loop containing nucleotide triphosphate hydrolases"/>
    <property type="match status" value="1"/>
</dbReference>
<dbReference type="InterPro" id="IPR018647">
    <property type="entry name" value="SLFN_3-like_DNA/RNA_helicase"/>
</dbReference>
<dbReference type="Pfam" id="PF09848">
    <property type="entry name" value="SLFN-g3_helicase"/>
    <property type="match status" value="1"/>
</dbReference>
<evidence type="ECO:0000313" key="3">
    <source>
        <dbReference type="Proteomes" id="UP001500751"/>
    </source>
</evidence>
<gene>
    <name evidence="2" type="ORF">GCM10009839_39750</name>
</gene>
<evidence type="ECO:0000259" key="1">
    <source>
        <dbReference type="SMART" id="SM00382"/>
    </source>
</evidence>
<evidence type="ECO:0000313" key="2">
    <source>
        <dbReference type="EMBL" id="GAA2035144.1"/>
    </source>
</evidence>
<name>A0ABP5FVX7_9ACTN</name>
<organism evidence="2 3">
    <name type="scientific">Catenulispora yoronensis</name>
    <dbReference type="NCBI Taxonomy" id="450799"/>
    <lineage>
        <taxon>Bacteria</taxon>
        <taxon>Bacillati</taxon>
        <taxon>Actinomycetota</taxon>
        <taxon>Actinomycetes</taxon>
        <taxon>Catenulisporales</taxon>
        <taxon>Catenulisporaceae</taxon>
        <taxon>Catenulispora</taxon>
    </lineage>
</organism>
<dbReference type="SUPFAM" id="SSF52540">
    <property type="entry name" value="P-loop containing nucleoside triphosphate hydrolases"/>
    <property type="match status" value="1"/>
</dbReference>
<dbReference type="InterPro" id="IPR027417">
    <property type="entry name" value="P-loop_NTPase"/>
</dbReference>
<keyword evidence="3" id="KW-1185">Reference proteome</keyword>
<dbReference type="Proteomes" id="UP001500751">
    <property type="component" value="Unassembled WGS sequence"/>
</dbReference>
<dbReference type="SMART" id="SM00382">
    <property type="entry name" value="AAA"/>
    <property type="match status" value="1"/>
</dbReference>
<dbReference type="InterPro" id="IPR003593">
    <property type="entry name" value="AAA+_ATPase"/>
</dbReference>
<dbReference type="EMBL" id="BAAAQN010000022">
    <property type="protein sequence ID" value="GAA2035144.1"/>
    <property type="molecule type" value="Genomic_DNA"/>
</dbReference>
<accession>A0ABP5FVX7</accession>
<reference evidence="3" key="1">
    <citation type="journal article" date="2019" name="Int. J. Syst. Evol. Microbiol.">
        <title>The Global Catalogue of Microorganisms (GCM) 10K type strain sequencing project: providing services to taxonomists for standard genome sequencing and annotation.</title>
        <authorList>
            <consortium name="The Broad Institute Genomics Platform"/>
            <consortium name="The Broad Institute Genome Sequencing Center for Infectious Disease"/>
            <person name="Wu L."/>
            <person name="Ma J."/>
        </authorList>
    </citation>
    <scope>NUCLEOTIDE SEQUENCE [LARGE SCALE GENOMIC DNA]</scope>
    <source>
        <strain evidence="3">JCM 16014</strain>
    </source>
</reference>
<comment type="caution">
    <text evidence="2">The sequence shown here is derived from an EMBL/GenBank/DDBJ whole genome shotgun (WGS) entry which is preliminary data.</text>
</comment>
<sequence>MGGRTVTLLRMTAREFVSIDRDVLEARFRLAHLYKTIGDDPDRKLDPAAPSPGDLVAWCESVVELARVLVRARRPDLVILVEYQIPNILYNRSPVRIDALVCGREPVRGDPRYLVVELKRWSEPKQVATDPELVAIDGYRKDKEHPAAQSSRYKWLAMDEIDQFAAFEVDLPAIAYLHNATTTEADWLKSLSTAKPSWVVLRDDEDQFVNFVRKTFTEEPGDYAADVLRDSRAKNDATTTLTNSADVVAGNAPFALTPLQRDGVKSIVEAGCDTAPHVIFVEGGPGTGKSVVTLQALSQLHKMGKAVRLVTASTAYREALKKSLADKGMKKLSSLLATTADLQRLDEPLDVLLFDEAQRMNQYPSRTLSSAARVNDNRSIHIVMRSARVVCFAMDVGQVVRADEQNDHRKLRKHAESAQKRKAQLYAAANGGLDVTHLQDVKKVHLHDRFRAGGTGNYEIWVERLLAPKPGPVAWVPGERFRLHVAESPQWMHGFLQERIKDGLRARMVAGFCWKWTKHGNPEGDGLASDHVHLKTEDGVWSYPWNAHKRRADAPASTRWAIDDEFGFGQMGCVFTCHGLEFDWIGVVIGPDFVWRDDHWVARRHEHKDRMTVQGVPAGQKDQKFDELVRNVYRILLTRGLRGAVLYSPDSETRQHLAGLVHGITPPDLPVA</sequence>
<feature type="domain" description="AAA+ ATPase" evidence="1">
    <location>
        <begin position="275"/>
        <end position="412"/>
    </location>
</feature>